<protein>
    <submittedName>
        <fullName evidence="5">Uncharacterized protein</fullName>
    </submittedName>
</protein>
<dbReference type="Proteomes" id="UP000052008">
    <property type="component" value="Unassembled WGS sequence"/>
</dbReference>
<feature type="domain" description="DUF7088" evidence="4">
    <location>
        <begin position="43"/>
        <end position="141"/>
    </location>
</feature>
<evidence type="ECO:0000256" key="2">
    <source>
        <dbReference type="SAM" id="Phobius"/>
    </source>
</evidence>
<evidence type="ECO:0000259" key="3">
    <source>
        <dbReference type="Pfam" id="PF09822"/>
    </source>
</evidence>
<keyword evidence="2" id="KW-0812">Transmembrane</keyword>
<dbReference type="Pfam" id="PF23357">
    <property type="entry name" value="DUF7088"/>
    <property type="match status" value="1"/>
</dbReference>
<dbReference type="InterPro" id="IPR055396">
    <property type="entry name" value="DUF7088"/>
</dbReference>
<feature type="domain" description="ABC-type uncharacterised transport system" evidence="3">
    <location>
        <begin position="178"/>
        <end position="452"/>
    </location>
</feature>
<accession>A0A0S7WVQ8</accession>
<dbReference type="AlphaFoldDB" id="A0A0S7WVQ8"/>
<evidence type="ECO:0000256" key="1">
    <source>
        <dbReference type="SAM" id="MobiDB-lite"/>
    </source>
</evidence>
<evidence type="ECO:0000259" key="4">
    <source>
        <dbReference type="Pfam" id="PF23357"/>
    </source>
</evidence>
<dbReference type="STRING" id="1703770.AMJ39_01475"/>
<keyword evidence="2" id="KW-0472">Membrane</keyword>
<comment type="caution">
    <text evidence="5">The sequence shown here is derived from an EMBL/GenBank/DDBJ whole genome shotgun (WGS) entry which is preliminary data.</text>
</comment>
<dbReference type="EMBL" id="LIZS01000005">
    <property type="protein sequence ID" value="KPJ54244.1"/>
    <property type="molecule type" value="Genomic_DNA"/>
</dbReference>
<feature type="compositionally biased region" description="Pro residues" evidence="1">
    <location>
        <begin position="415"/>
        <end position="424"/>
    </location>
</feature>
<reference evidence="5 6" key="1">
    <citation type="journal article" date="2015" name="Microbiome">
        <title>Genomic resolution of linkages in carbon, nitrogen, and sulfur cycling among widespread estuary sediment bacteria.</title>
        <authorList>
            <person name="Baker B.J."/>
            <person name="Lazar C.S."/>
            <person name="Teske A.P."/>
            <person name="Dick G.J."/>
        </authorList>
    </citation>
    <scope>NUCLEOTIDE SEQUENCE [LARGE SCALE GENOMIC DNA]</scope>
    <source>
        <strain evidence="5">DG_24</strain>
    </source>
</reference>
<feature type="transmembrane region" description="Helical" evidence="2">
    <location>
        <begin position="12"/>
        <end position="30"/>
    </location>
</feature>
<name>A0A0S7WVQ8_UNCT6</name>
<evidence type="ECO:0000313" key="5">
    <source>
        <dbReference type="EMBL" id="KPJ54244.1"/>
    </source>
</evidence>
<keyword evidence="2" id="KW-1133">Transmembrane helix</keyword>
<gene>
    <name evidence="5" type="ORF">AMJ39_01475</name>
</gene>
<feature type="transmembrane region" description="Helical" evidence="2">
    <location>
        <begin position="498"/>
        <end position="517"/>
    </location>
</feature>
<proteinExistence type="predicted"/>
<evidence type="ECO:0000313" key="6">
    <source>
        <dbReference type="Proteomes" id="UP000052008"/>
    </source>
</evidence>
<sequence>MTSRRATQRTTSITLVVILVVILIVANILAARRFVRVDLTDGKIHTLSAASRRIASRLDDLLTIEVYISDKLPPHLIGLRNDIEDLLTEYRAYSGGNINVRVLDPADDPEMQRKLQHLGVPRVQMNIIERDQARVISGYLGMALFYEDRAEVIPVIEATSMLEYDLSVGIIKVTGERRPKIGFLLTGSEYDFVEDFESLRSELTRQYDVREVTLDRARGIPEDINTLLIMGVRDLDEWQQYQIDQFIMRGGKSLFMIDAVEIGEGLMAVAQEAVPYDQLHHYGIDVQKNLVLDASNEMASFSSGFFSFFVPYPFWVKVRQEGFSQDNPIVSRLESLSLPWTSSLETVPDMGPEVEVIPLARSSPRSWRQAERFDLNPQQDFGAWMIGDPQPEMVVALLSGSFTSYFAERDVPAPEQGPPPPPEEPIAESPSNQMIVIGNSRLATDDFMSRFPANMVFLLNTVDWFSLSEDLISIRSRGVTDRPLSQLTQPQKAAFKIVNTYAMALAIVIFGLARLVLRRRDRLAGGG</sequence>
<dbReference type="InterPro" id="IPR019196">
    <property type="entry name" value="ABC_transp_unknown"/>
</dbReference>
<organism evidence="5 6">
    <name type="scientific">candidate division TA06 bacterium DG_24</name>
    <dbReference type="NCBI Taxonomy" id="1703770"/>
    <lineage>
        <taxon>Bacteria</taxon>
        <taxon>Bacteria division TA06</taxon>
    </lineage>
</organism>
<feature type="region of interest" description="Disordered" evidence="1">
    <location>
        <begin position="410"/>
        <end position="430"/>
    </location>
</feature>
<dbReference type="Pfam" id="PF09822">
    <property type="entry name" value="ABC_transp_aux"/>
    <property type="match status" value="1"/>
</dbReference>